<evidence type="ECO:0000256" key="7">
    <source>
        <dbReference type="SAM" id="MobiDB-lite"/>
    </source>
</evidence>
<evidence type="ECO:0000259" key="9">
    <source>
        <dbReference type="Pfam" id="PF01490"/>
    </source>
</evidence>
<feature type="domain" description="Amino acid transporter transmembrane" evidence="9">
    <location>
        <begin position="27"/>
        <end position="402"/>
    </location>
</feature>
<dbReference type="InterPro" id="IPR013057">
    <property type="entry name" value="AA_transpt_TM"/>
</dbReference>
<evidence type="ECO:0000256" key="3">
    <source>
        <dbReference type="ARBA" id="ARBA00022692"/>
    </source>
</evidence>
<feature type="transmembrane region" description="Helical" evidence="8">
    <location>
        <begin position="294"/>
        <end position="316"/>
    </location>
</feature>
<feature type="transmembrane region" description="Helical" evidence="8">
    <location>
        <begin position="97"/>
        <end position="118"/>
    </location>
</feature>
<feature type="transmembrane region" description="Helical" evidence="8">
    <location>
        <begin position="376"/>
        <end position="401"/>
    </location>
</feature>
<accession>A0AA85IX60</accession>
<feature type="transmembrane region" description="Helical" evidence="8">
    <location>
        <begin position="240"/>
        <end position="264"/>
    </location>
</feature>
<evidence type="ECO:0000313" key="10">
    <source>
        <dbReference type="Proteomes" id="UP000050795"/>
    </source>
</evidence>
<dbReference type="GO" id="GO:0015179">
    <property type="term" value="F:L-amino acid transmembrane transporter activity"/>
    <property type="evidence" value="ECO:0007669"/>
    <property type="project" value="TreeGrafter"/>
</dbReference>
<feature type="transmembrane region" description="Helical" evidence="8">
    <location>
        <begin position="49"/>
        <end position="76"/>
    </location>
</feature>
<keyword evidence="10" id="KW-1185">Reference proteome</keyword>
<evidence type="ECO:0000256" key="1">
    <source>
        <dbReference type="ARBA" id="ARBA00004141"/>
    </source>
</evidence>
<evidence type="ECO:0000256" key="5">
    <source>
        <dbReference type="ARBA" id="ARBA00022989"/>
    </source>
</evidence>
<evidence type="ECO:0000256" key="4">
    <source>
        <dbReference type="ARBA" id="ARBA00022970"/>
    </source>
</evidence>
<protein>
    <recommendedName>
        <fullName evidence="9">Amino acid transporter transmembrane domain-containing protein</fullName>
    </recommendedName>
</protein>
<feature type="region of interest" description="Disordered" evidence="7">
    <location>
        <begin position="617"/>
        <end position="646"/>
    </location>
</feature>
<keyword evidence="3 8" id="KW-0812">Transmembrane</keyword>
<dbReference type="GO" id="GO:0016020">
    <property type="term" value="C:membrane"/>
    <property type="evidence" value="ECO:0007669"/>
    <property type="project" value="UniProtKB-SubCell"/>
</dbReference>
<evidence type="ECO:0000256" key="8">
    <source>
        <dbReference type="SAM" id="Phobius"/>
    </source>
</evidence>
<feature type="region of interest" description="Disordered" evidence="7">
    <location>
        <begin position="567"/>
        <end position="605"/>
    </location>
</feature>
<feature type="transmembrane region" description="Helical" evidence="8">
    <location>
        <begin position="20"/>
        <end position="43"/>
    </location>
</feature>
<feature type="compositionally biased region" description="Low complexity" evidence="7">
    <location>
        <begin position="636"/>
        <end position="646"/>
    </location>
</feature>
<sequence>MPSKWFRLVDKYPNTYNEVLFLSGPIVTLINNTVGVAALAMPFCFHQCGILLSLLFLGVTAVFSIMSCDALIYICSAHRILPFEHACLKALGYWGKSLAELSIIGLLFGYVVGYFVTIADLSTGVFTQLDASVPPERLRTVLLVIFTIIIIPLCLVSQVQKLLRLNVFTSLFYGVVTFHMIFVLGLPRLISNMPWGQMNWWRPAGLIECIPIFLASMFCQTQLHVTSTSSYQPTPSNMRLVVRVALSTVAVAYGFFGFFGYAAFFSTNYTASNHHTSKRTVFSGNVFLMYPDDFRSFCIRVGFLLTNIVSVPLIIFPLRQSVYNLLCQKNLNSIDVEMNSTLFLPEEIPRRYFQKISVSILLLSFLLSLTTNKIEVIIRLTTSIAGSLTGFILPGLVLLVATASYSLSSHSSPSSPLSPSSMSTLTSSSFSVDSTPELLTPPIMTKLHNNNNNSNNSVTWLLRKMTKFLRFGRNYSVAYCLLIVGCLLFSSEFFTVHQISTGNPESNNNKLPVNKDSMLMPIDRHNNSSVIVYSKVVKVINASMKNPPQPIDITKLQSYSSKVNVEGSQSNSMENMHSNNNKDTKNVAVPPPFSQPPNNAPQKNVVSGITKNLSALPTLTETVQKRNNVKKDKESNNNINNSHNET</sequence>
<feature type="compositionally biased region" description="Pro residues" evidence="7">
    <location>
        <begin position="589"/>
        <end position="599"/>
    </location>
</feature>
<feature type="transmembrane region" description="Helical" evidence="8">
    <location>
        <begin position="352"/>
        <end position="370"/>
    </location>
</feature>
<feature type="transmembrane region" description="Helical" evidence="8">
    <location>
        <begin position="200"/>
        <end position="219"/>
    </location>
</feature>
<feature type="transmembrane region" description="Helical" evidence="8">
    <location>
        <begin position="474"/>
        <end position="494"/>
    </location>
</feature>
<feature type="transmembrane region" description="Helical" evidence="8">
    <location>
        <begin position="168"/>
        <end position="188"/>
    </location>
</feature>
<proteinExistence type="predicted"/>
<dbReference type="WBParaSite" id="TREG1_115540.1">
    <property type="protein sequence ID" value="TREG1_115540.1"/>
    <property type="gene ID" value="TREG1_115540"/>
</dbReference>
<evidence type="ECO:0000256" key="6">
    <source>
        <dbReference type="ARBA" id="ARBA00023136"/>
    </source>
</evidence>
<dbReference type="Proteomes" id="UP000050795">
    <property type="component" value="Unassembled WGS sequence"/>
</dbReference>
<feature type="compositionally biased region" description="Polar residues" evidence="7">
    <location>
        <begin position="617"/>
        <end position="626"/>
    </location>
</feature>
<evidence type="ECO:0000313" key="11">
    <source>
        <dbReference type="WBParaSite" id="TREG1_115540.1"/>
    </source>
</evidence>
<evidence type="ECO:0000256" key="2">
    <source>
        <dbReference type="ARBA" id="ARBA00022448"/>
    </source>
</evidence>
<keyword evidence="4" id="KW-0029">Amino-acid transport</keyword>
<dbReference type="PANTHER" id="PTHR22950:SF646">
    <property type="entry name" value="SODIUM-COUPLED NEUTRAL AMINO ACID TRANSPORTER 10-RELATED"/>
    <property type="match status" value="1"/>
</dbReference>
<dbReference type="Pfam" id="PF01490">
    <property type="entry name" value="Aa_trans"/>
    <property type="match status" value="1"/>
</dbReference>
<reference evidence="10" key="1">
    <citation type="submission" date="2022-06" db="EMBL/GenBank/DDBJ databases">
        <authorList>
            <person name="Berger JAMES D."/>
            <person name="Berger JAMES D."/>
        </authorList>
    </citation>
    <scope>NUCLEOTIDE SEQUENCE [LARGE SCALE GENOMIC DNA]</scope>
</reference>
<feature type="transmembrane region" description="Helical" evidence="8">
    <location>
        <begin position="138"/>
        <end position="156"/>
    </location>
</feature>
<keyword evidence="2" id="KW-0813">Transport</keyword>
<comment type="subcellular location">
    <subcellularLocation>
        <location evidence="1">Membrane</location>
        <topology evidence="1">Multi-pass membrane protein</topology>
    </subcellularLocation>
</comment>
<dbReference type="AlphaFoldDB" id="A0AA85IX60"/>
<feature type="compositionally biased region" description="Low complexity" evidence="7">
    <location>
        <begin position="568"/>
        <end position="579"/>
    </location>
</feature>
<name>A0AA85IX60_TRIRE</name>
<dbReference type="PRINTS" id="PR00173">
    <property type="entry name" value="EDTRNSPORT"/>
</dbReference>
<keyword evidence="5 8" id="KW-1133">Transmembrane helix</keyword>
<keyword evidence="6 8" id="KW-0472">Membrane</keyword>
<organism evidence="10 11">
    <name type="scientific">Trichobilharzia regenti</name>
    <name type="common">Nasal bird schistosome</name>
    <dbReference type="NCBI Taxonomy" id="157069"/>
    <lineage>
        <taxon>Eukaryota</taxon>
        <taxon>Metazoa</taxon>
        <taxon>Spiralia</taxon>
        <taxon>Lophotrochozoa</taxon>
        <taxon>Platyhelminthes</taxon>
        <taxon>Trematoda</taxon>
        <taxon>Digenea</taxon>
        <taxon>Strigeidida</taxon>
        <taxon>Schistosomatoidea</taxon>
        <taxon>Schistosomatidae</taxon>
        <taxon>Trichobilharzia</taxon>
    </lineage>
</organism>
<reference evidence="11" key="2">
    <citation type="submission" date="2023-11" db="UniProtKB">
        <authorList>
            <consortium name="WormBaseParasite"/>
        </authorList>
    </citation>
    <scope>IDENTIFICATION</scope>
</reference>
<dbReference type="PANTHER" id="PTHR22950">
    <property type="entry name" value="AMINO ACID TRANSPORTER"/>
    <property type="match status" value="1"/>
</dbReference>